<keyword evidence="1" id="KW-0812">Transmembrane</keyword>
<evidence type="ECO:0008006" key="4">
    <source>
        <dbReference type="Google" id="ProtNLM"/>
    </source>
</evidence>
<keyword evidence="1" id="KW-0472">Membrane</keyword>
<dbReference type="InterPro" id="IPR043739">
    <property type="entry name" value="DUF5684"/>
</dbReference>
<feature type="transmembrane region" description="Helical" evidence="1">
    <location>
        <begin position="78"/>
        <end position="98"/>
    </location>
</feature>
<dbReference type="EMBL" id="JAFNAA010000027">
    <property type="protein sequence ID" value="MBO1109738.1"/>
    <property type="molecule type" value="Genomic_DNA"/>
</dbReference>
<evidence type="ECO:0000313" key="3">
    <source>
        <dbReference type="Proteomes" id="UP000664658"/>
    </source>
</evidence>
<dbReference type="Pfam" id="PF18936">
    <property type="entry name" value="DUF5684"/>
    <property type="match status" value="1"/>
</dbReference>
<accession>A0A8I2B6J4</accession>
<dbReference type="AlphaFoldDB" id="A0A8I2B6J4"/>
<feature type="transmembrane region" description="Helical" evidence="1">
    <location>
        <begin position="51"/>
        <end position="72"/>
    </location>
</feature>
<keyword evidence="1" id="KW-1133">Transmembrane helix</keyword>
<name>A0A8I2B6J4_PLESH</name>
<protein>
    <recommendedName>
        <fullName evidence="4">Signal peptidase I</fullName>
    </recommendedName>
</protein>
<sequence>MILFFLVFIIIMTASTWCIFVKAGYPGWAAIIPFYSTIIILKITHRPLWWIFLLIMPIIGFIISLIVFIDLAKSFGKNVYFGIGLALFGYIFFPILGFGKAKYTGKNI</sequence>
<reference evidence="2" key="1">
    <citation type="submission" date="2021-03" db="EMBL/GenBank/DDBJ databases">
        <title>Plesiomonas shigelloides zfcc0051, isolated from zebrafish feces.</title>
        <authorList>
            <person name="Vanderhoek Z."/>
            <person name="Gaulke C."/>
        </authorList>
    </citation>
    <scope>NUCLEOTIDE SEQUENCE</scope>
    <source>
        <strain evidence="2">Zfcc0051</strain>
    </source>
</reference>
<proteinExistence type="predicted"/>
<organism evidence="2 3">
    <name type="scientific">Plesiomonas shigelloides</name>
    <name type="common">Aeromonas shigelloides</name>
    <dbReference type="NCBI Taxonomy" id="703"/>
    <lineage>
        <taxon>Bacteria</taxon>
        <taxon>Pseudomonadati</taxon>
        <taxon>Pseudomonadota</taxon>
        <taxon>Gammaproteobacteria</taxon>
        <taxon>Enterobacterales</taxon>
        <taxon>Enterobacteriaceae</taxon>
        <taxon>Plesiomonas</taxon>
    </lineage>
</organism>
<dbReference type="RefSeq" id="WP_207542705.1">
    <property type="nucleotide sequence ID" value="NZ_JAFNAA010000027.1"/>
</dbReference>
<dbReference type="Proteomes" id="UP000664658">
    <property type="component" value="Unassembled WGS sequence"/>
</dbReference>
<comment type="caution">
    <text evidence="2">The sequence shown here is derived from an EMBL/GenBank/DDBJ whole genome shotgun (WGS) entry which is preliminary data.</text>
</comment>
<gene>
    <name evidence="2" type="ORF">J2R62_16275</name>
</gene>
<evidence type="ECO:0000313" key="2">
    <source>
        <dbReference type="EMBL" id="MBO1109738.1"/>
    </source>
</evidence>
<evidence type="ECO:0000256" key="1">
    <source>
        <dbReference type="SAM" id="Phobius"/>
    </source>
</evidence>